<dbReference type="PRINTS" id="PR00502">
    <property type="entry name" value="NUDIXFAMILY"/>
</dbReference>
<evidence type="ECO:0000256" key="3">
    <source>
        <dbReference type="RuleBase" id="RU003476"/>
    </source>
</evidence>
<dbReference type="PANTHER" id="PTHR43736:SF1">
    <property type="entry name" value="DIHYDRONEOPTERIN TRIPHOSPHATE DIPHOSPHATASE"/>
    <property type="match status" value="1"/>
</dbReference>
<sequence length="207" mass="23840">MEPQWIEWAKALQAIAQTGLHFVKSEYDAERYHQIQEIAADIFAHHTNTEKEVIFDLFSQASGYATPKVDVRGVVFQDSKILLVREVLDNHRWTLPGGWADVNETPTEAVTREVFEESGFETKVVKLLAVYDRTKQGHQPPMPYHVYKMFFLCEIVGGEAKSSYETSEVGFFAENNIPELSISRVLPHQIQRFFEHSRNPHFPTDVD</sequence>
<name>A0ABU5TSI0_9CYAN</name>
<dbReference type="Proteomes" id="UP001301728">
    <property type="component" value="Unassembled WGS sequence"/>
</dbReference>
<dbReference type="InterPro" id="IPR020476">
    <property type="entry name" value="Nudix_hydrolase"/>
</dbReference>
<dbReference type="InterPro" id="IPR015797">
    <property type="entry name" value="NUDIX_hydrolase-like_dom_sf"/>
</dbReference>
<evidence type="ECO:0000256" key="2">
    <source>
        <dbReference type="ARBA" id="ARBA00022801"/>
    </source>
</evidence>
<dbReference type="Gene3D" id="6.10.250.1120">
    <property type="match status" value="1"/>
</dbReference>
<dbReference type="Gene3D" id="3.90.79.10">
    <property type="entry name" value="Nucleoside Triphosphate Pyrophosphohydrolase"/>
    <property type="match status" value="1"/>
</dbReference>
<accession>A0ABU5TSI0</accession>
<proteinExistence type="inferred from homology"/>
<dbReference type="InterPro" id="IPR000086">
    <property type="entry name" value="NUDIX_hydrolase_dom"/>
</dbReference>
<dbReference type="PROSITE" id="PS51462">
    <property type="entry name" value="NUDIX"/>
    <property type="match status" value="1"/>
</dbReference>
<gene>
    <name evidence="5" type="ORF">VB854_02585</name>
</gene>
<comment type="similarity">
    <text evidence="1 3">Belongs to the Nudix hydrolase family.</text>
</comment>
<protein>
    <submittedName>
        <fullName evidence="5">NUDIX hydrolase</fullName>
        <ecNumber evidence="5">3.6.-.-</ecNumber>
    </submittedName>
</protein>
<dbReference type="PROSITE" id="PS00893">
    <property type="entry name" value="NUDIX_BOX"/>
    <property type="match status" value="1"/>
</dbReference>
<dbReference type="Pfam" id="PF12535">
    <property type="entry name" value="Nudix_N"/>
    <property type="match status" value="1"/>
</dbReference>
<evidence type="ECO:0000259" key="4">
    <source>
        <dbReference type="PROSITE" id="PS51462"/>
    </source>
</evidence>
<feature type="domain" description="Nudix hydrolase" evidence="4">
    <location>
        <begin position="66"/>
        <end position="194"/>
    </location>
</feature>
<reference evidence="5 6" key="1">
    <citation type="submission" date="2023-12" db="EMBL/GenBank/DDBJ databases">
        <title>Baltic Sea Cyanobacteria.</title>
        <authorList>
            <person name="Delbaje E."/>
            <person name="Fewer D.P."/>
            <person name="Shishido T.K."/>
        </authorList>
    </citation>
    <scope>NUCLEOTIDE SEQUENCE [LARGE SCALE GENOMIC DNA]</scope>
    <source>
        <strain evidence="5 6">CCNP 1315</strain>
    </source>
</reference>
<evidence type="ECO:0000256" key="1">
    <source>
        <dbReference type="ARBA" id="ARBA00005582"/>
    </source>
</evidence>
<dbReference type="GO" id="GO:0016787">
    <property type="term" value="F:hydrolase activity"/>
    <property type="evidence" value="ECO:0007669"/>
    <property type="project" value="UniProtKB-KW"/>
</dbReference>
<keyword evidence="6" id="KW-1185">Reference proteome</keyword>
<dbReference type="Pfam" id="PF00293">
    <property type="entry name" value="NUDIX"/>
    <property type="match status" value="1"/>
</dbReference>
<dbReference type="PANTHER" id="PTHR43736">
    <property type="entry name" value="ADP-RIBOSE PYROPHOSPHATASE"/>
    <property type="match status" value="1"/>
</dbReference>
<dbReference type="InterPro" id="IPR020084">
    <property type="entry name" value="NUDIX_hydrolase_CS"/>
</dbReference>
<comment type="caution">
    <text evidence="5">The sequence shown here is derived from an EMBL/GenBank/DDBJ whole genome shotgun (WGS) entry which is preliminary data.</text>
</comment>
<keyword evidence="2 3" id="KW-0378">Hydrolase</keyword>
<organism evidence="5 6">
    <name type="scientific">Limnoraphis robusta CCNP1315</name>
    <dbReference type="NCBI Taxonomy" id="3110306"/>
    <lineage>
        <taxon>Bacteria</taxon>
        <taxon>Bacillati</taxon>
        <taxon>Cyanobacteriota</taxon>
        <taxon>Cyanophyceae</taxon>
        <taxon>Oscillatoriophycideae</taxon>
        <taxon>Oscillatoriales</taxon>
        <taxon>Sirenicapillariaceae</taxon>
        <taxon>Limnoraphis</taxon>
    </lineage>
</organism>
<dbReference type="EMBL" id="JAYGHT010000004">
    <property type="protein sequence ID" value="MEA5517832.1"/>
    <property type="molecule type" value="Genomic_DNA"/>
</dbReference>
<dbReference type="EC" id="3.6.-.-" evidence="5"/>
<dbReference type="SUPFAM" id="SSF55811">
    <property type="entry name" value="Nudix"/>
    <property type="match status" value="1"/>
</dbReference>
<evidence type="ECO:0000313" key="6">
    <source>
        <dbReference type="Proteomes" id="UP001301728"/>
    </source>
</evidence>
<evidence type="ECO:0000313" key="5">
    <source>
        <dbReference type="EMBL" id="MEA5517832.1"/>
    </source>
</evidence>
<dbReference type="RefSeq" id="WP_046280629.1">
    <property type="nucleotide sequence ID" value="NZ_JAYGHT010000004.1"/>
</dbReference>
<dbReference type="InterPro" id="IPR059176">
    <property type="entry name" value="UDP-X_N"/>
</dbReference>
<dbReference type="CDD" id="cd04672">
    <property type="entry name" value="NUDIX_CDP-Chase_like"/>
    <property type="match status" value="1"/>
</dbReference>